<dbReference type="Proteomes" id="UP001500305">
    <property type="component" value="Unassembled WGS sequence"/>
</dbReference>
<name>A0ABN3F3D1_9ACTN</name>
<comment type="caution">
    <text evidence="2">The sequence shown here is derived from an EMBL/GenBank/DDBJ whole genome shotgun (WGS) entry which is preliminary data.</text>
</comment>
<keyword evidence="1" id="KW-0175">Coiled coil</keyword>
<dbReference type="SUPFAM" id="SSF46689">
    <property type="entry name" value="Homeodomain-like"/>
    <property type="match status" value="1"/>
</dbReference>
<dbReference type="EMBL" id="BAAATR010000122">
    <property type="protein sequence ID" value="GAA2283469.1"/>
    <property type="molecule type" value="Genomic_DNA"/>
</dbReference>
<dbReference type="InterPro" id="IPR009057">
    <property type="entry name" value="Homeodomain-like_sf"/>
</dbReference>
<organism evidence="2 3">
    <name type="scientific">Kitasatospora cystarginea</name>
    <dbReference type="NCBI Taxonomy" id="58350"/>
    <lineage>
        <taxon>Bacteria</taxon>
        <taxon>Bacillati</taxon>
        <taxon>Actinomycetota</taxon>
        <taxon>Actinomycetes</taxon>
        <taxon>Kitasatosporales</taxon>
        <taxon>Streptomycetaceae</taxon>
        <taxon>Kitasatospora</taxon>
    </lineage>
</organism>
<evidence type="ECO:0000313" key="3">
    <source>
        <dbReference type="Proteomes" id="UP001500305"/>
    </source>
</evidence>
<dbReference type="Pfam" id="PF01527">
    <property type="entry name" value="HTH_Tnp_1"/>
    <property type="match status" value="1"/>
</dbReference>
<sequence length="104" mass="11667">MAGRKYTPEFRADAVALWRASAGQRTMKDVAADPGITRETLRLWVRAAEGGGQAPAGGSGAEDHREELARLRAENARLLKAEKEWQLEREILRRAAQYFAKEMK</sequence>
<protein>
    <recommendedName>
        <fullName evidence="4">Transposase</fullName>
    </recommendedName>
</protein>
<dbReference type="Gene3D" id="1.10.10.60">
    <property type="entry name" value="Homeodomain-like"/>
    <property type="match status" value="1"/>
</dbReference>
<accession>A0ABN3F3D1</accession>
<evidence type="ECO:0000313" key="2">
    <source>
        <dbReference type="EMBL" id="GAA2283469.1"/>
    </source>
</evidence>
<keyword evidence="3" id="KW-1185">Reference proteome</keyword>
<gene>
    <name evidence="2" type="ORF">GCM10010430_81070</name>
</gene>
<feature type="coiled-coil region" evidence="1">
    <location>
        <begin position="61"/>
        <end position="88"/>
    </location>
</feature>
<dbReference type="InterPro" id="IPR002514">
    <property type="entry name" value="Transposase_8"/>
</dbReference>
<reference evidence="2 3" key="1">
    <citation type="journal article" date="2019" name="Int. J. Syst. Evol. Microbiol.">
        <title>The Global Catalogue of Microorganisms (GCM) 10K type strain sequencing project: providing services to taxonomists for standard genome sequencing and annotation.</title>
        <authorList>
            <consortium name="The Broad Institute Genomics Platform"/>
            <consortium name="The Broad Institute Genome Sequencing Center for Infectious Disease"/>
            <person name="Wu L."/>
            <person name="Ma J."/>
        </authorList>
    </citation>
    <scope>NUCLEOTIDE SEQUENCE [LARGE SCALE GENOMIC DNA]</scope>
    <source>
        <strain evidence="2 3">JCM 7356</strain>
    </source>
</reference>
<proteinExistence type="predicted"/>
<evidence type="ECO:0000256" key="1">
    <source>
        <dbReference type="SAM" id="Coils"/>
    </source>
</evidence>
<evidence type="ECO:0008006" key="4">
    <source>
        <dbReference type="Google" id="ProtNLM"/>
    </source>
</evidence>